<dbReference type="OrthoDB" id="5004802at2"/>
<dbReference type="Pfam" id="PF13384">
    <property type="entry name" value="HTH_23"/>
    <property type="match status" value="1"/>
</dbReference>
<accession>A0A543BJ95</accession>
<reference evidence="1 2" key="1">
    <citation type="submission" date="2019-06" db="EMBL/GenBank/DDBJ databases">
        <title>Sequencing the genomes of 1000 actinobacteria strains.</title>
        <authorList>
            <person name="Klenk H.-P."/>
        </authorList>
    </citation>
    <scope>NUCLEOTIDE SEQUENCE [LARGE SCALE GENOMIC DNA]</scope>
    <source>
        <strain evidence="1 2">DSM 20169</strain>
    </source>
</reference>
<dbReference type="Proteomes" id="UP000317209">
    <property type="component" value="Unassembled WGS sequence"/>
</dbReference>
<sequence length="185" mass="20032">MTGDSGGKDSDSGVETFTATVEYLPDDDARPIEIGGPALTLRSPGTLVVDHHPRIGLETRIRVSASGSFWLRILSVAIESYGAEEVNSEDLRNVRVIDLLRQHLPPLAGWTPFTSHALASETFSSAIRDQWPSPGAMGEVARTYNVALALRLHPIKAVTDAFGISRSTAHRWINQCRESGLIVSG</sequence>
<gene>
    <name evidence="1" type="ORF">FB560_0479</name>
</gene>
<keyword evidence="2" id="KW-1185">Reference proteome</keyword>
<dbReference type="EMBL" id="VFOX01000001">
    <property type="protein sequence ID" value="TQL84886.1"/>
    <property type="molecule type" value="Genomic_DNA"/>
</dbReference>
<comment type="caution">
    <text evidence="1">The sequence shown here is derived from an EMBL/GenBank/DDBJ whole genome shotgun (WGS) entry which is preliminary data.</text>
</comment>
<evidence type="ECO:0000313" key="2">
    <source>
        <dbReference type="Proteomes" id="UP000317209"/>
    </source>
</evidence>
<dbReference type="RefSeq" id="WP_141870900.1">
    <property type="nucleotide sequence ID" value="NZ_VFOX01000001.1"/>
</dbReference>
<name>A0A543BJ95_9MICO</name>
<keyword evidence="1" id="KW-0371">Homeobox</keyword>
<protein>
    <submittedName>
        <fullName evidence="1">Homeodomain-like domain-containing protein</fullName>
    </submittedName>
</protein>
<proteinExistence type="predicted"/>
<evidence type="ECO:0000313" key="1">
    <source>
        <dbReference type="EMBL" id="TQL84886.1"/>
    </source>
</evidence>
<keyword evidence="1" id="KW-0238">DNA-binding</keyword>
<dbReference type="AlphaFoldDB" id="A0A543BJ95"/>
<organism evidence="1 2">
    <name type="scientific">Microbacterium saperdae</name>
    <dbReference type="NCBI Taxonomy" id="69368"/>
    <lineage>
        <taxon>Bacteria</taxon>
        <taxon>Bacillati</taxon>
        <taxon>Actinomycetota</taxon>
        <taxon>Actinomycetes</taxon>
        <taxon>Micrococcales</taxon>
        <taxon>Microbacteriaceae</taxon>
        <taxon>Microbacterium</taxon>
    </lineage>
</organism>
<dbReference type="GO" id="GO:0003677">
    <property type="term" value="F:DNA binding"/>
    <property type="evidence" value="ECO:0007669"/>
    <property type="project" value="UniProtKB-KW"/>
</dbReference>